<organism evidence="3 4">
    <name type="scientific">Neoaquamicrobium microcysteis</name>
    <dbReference type="NCBI Taxonomy" id="2682781"/>
    <lineage>
        <taxon>Bacteria</taxon>
        <taxon>Pseudomonadati</taxon>
        <taxon>Pseudomonadota</taxon>
        <taxon>Alphaproteobacteria</taxon>
        <taxon>Hyphomicrobiales</taxon>
        <taxon>Phyllobacteriaceae</taxon>
        <taxon>Neoaquamicrobium</taxon>
    </lineage>
</organism>
<sequence>MNARETLPDMKPNRYVTAVATAMFALFFLTLPAIVPARAAVDIQEVTSDGGVTAWLVEDYTVPLISVRFAFRGGTTQDPVGKEGASTLMTGLFDEGAGDLDDDAFQERLDDVGAEMSFNASRDAVYGQMRMLSDQRDDAFDLLRMAVNSPRFDQEPVDRIRGQILTRIQSDMRDPETLGQEEFAKALYGDHPYARRGDGTAESLSSVTPEDLKALHARTFARSNISIAVVGAIDADTLKAELDRVFGGLPAEAELTPVEKIEPALAQEVSYPYALPQSTIQLVYPGLERDDPEFFAAFIMNHILGGGTFSSRLFDEVREKRGLAYGVGSGLQTGDYSNMLVIGTSTRSDRAQEALGVIRDEVRKMAEEGPTKEELARAKTYLIGAYPINNLDSSLAVARTLVELQKENRGIDYIDRRVGYIEAVTLDEVKAAAQRLLVADPAILVIGPEAAEGE</sequence>
<dbReference type="InterPro" id="IPR050361">
    <property type="entry name" value="MPP/UQCRC_Complex"/>
</dbReference>
<dbReference type="GO" id="GO:0046872">
    <property type="term" value="F:metal ion binding"/>
    <property type="evidence" value="ECO:0007669"/>
    <property type="project" value="InterPro"/>
</dbReference>
<dbReference type="OrthoDB" id="9811314at2"/>
<accession>A0A5D4GVF5</accession>
<dbReference type="Gene3D" id="3.30.830.10">
    <property type="entry name" value="Metalloenzyme, LuxS/M16 peptidase-like"/>
    <property type="match status" value="2"/>
</dbReference>
<dbReference type="AlphaFoldDB" id="A0A5D4GVF5"/>
<dbReference type="Proteomes" id="UP000323258">
    <property type="component" value="Unassembled WGS sequence"/>
</dbReference>
<protein>
    <submittedName>
        <fullName evidence="3">Insulinase family protein</fullName>
    </submittedName>
</protein>
<dbReference type="InterPro" id="IPR011249">
    <property type="entry name" value="Metalloenz_LuxS/M16"/>
</dbReference>
<dbReference type="PANTHER" id="PTHR11851:SF224">
    <property type="entry name" value="PROCESSING PROTEASE"/>
    <property type="match status" value="1"/>
</dbReference>
<comment type="caution">
    <text evidence="3">The sequence shown here is derived from an EMBL/GenBank/DDBJ whole genome shotgun (WGS) entry which is preliminary data.</text>
</comment>
<feature type="domain" description="Peptidase M16 N-terminal" evidence="1">
    <location>
        <begin position="65"/>
        <end position="195"/>
    </location>
</feature>
<evidence type="ECO:0000259" key="1">
    <source>
        <dbReference type="Pfam" id="PF00675"/>
    </source>
</evidence>
<reference evidence="3 4" key="1">
    <citation type="submission" date="2019-08" db="EMBL/GenBank/DDBJ databases">
        <authorList>
            <person name="Seo Y.L."/>
        </authorList>
    </citation>
    <scope>NUCLEOTIDE SEQUENCE [LARGE SCALE GENOMIC DNA]</scope>
    <source>
        <strain evidence="3 4">MaA-C15</strain>
    </source>
</reference>
<keyword evidence="4" id="KW-1185">Reference proteome</keyword>
<reference evidence="3 4" key="2">
    <citation type="submission" date="2019-09" db="EMBL/GenBank/DDBJ databases">
        <title>Mesorhizobium sp. MaA-C15 isolated from Microcystis aeruginosa.</title>
        <authorList>
            <person name="Jeong S.E."/>
            <person name="Jin H.M."/>
            <person name="Jeon C.O."/>
        </authorList>
    </citation>
    <scope>NUCLEOTIDE SEQUENCE [LARGE SCALE GENOMIC DNA]</scope>
    <source>
        <strain evidence="3 4">MaA-C15</strain>
    </source>
</reference>
<dbReference type="EMBL" id="VSZS01000063">
    <property type="protein sequence ID" value="TYR31992.1"/>
    <property type="molecule type" value="Genomic_DNA"/>
</dbReference>
<dbReference type="Pfam" id="PF05193">
    <property type="entry name" value="Peptidase_M16_C"/>
    <property type="match status" value="1"/>
</dbReference>
<evidence type="ECO:0000313" key="3">
    <source>
        <dbReference type="EMBL" id="TYR31992.1"/>
    </source>
</evidence>
<gene>
    <name evidence="3" type="ORF">FY036_12955</name>
</gene>
<proteinExistence type="predicted"/>
<name>A0A5D4GVF5_9HYPH</name>
<dbReference type="Pfam" id="PF00675">
    <property type="entry name" value="Peptidase_M16"/>
    <property type="match status" value="1"/>
</dbReference>
<evidence type="ECO:0000259" key="2">
    <source>
        <dbReference type="Pfam" id="PF05193"/>
    </source>
</evidence>
<dbReference type="InterPro" id="IPR007863">
    <property type="entry name" value="Peptidase_M16_C"/>
</dbReference>
<evidence type="ECO:0000313" key="4">
    <source>
        <dbReference type="Proteomes" id="UP000323258"/>
    </source>
</evidence>
<dbReference type="PANTHER" id="PTHR11851">
    <property type="entry name" value="METALLOPROTEASE"/>
    <property type="match status" value="1"/>
</dbReference>
<dbReference type="SUPFAM" id="SSF63411">
    <property type="entry name" value="LuxS/MPP-like metallohydrolase"/>
    <property type="match status" value="2"/>
</dbReference>
<dbReference type="InterPro" id="IPR011765">
    <property type="entry name" value="Pept_M16_N"/>
</dbReference>
<feature type="domain" description="Peptidase M16 C-terminal" evidence="2">
    <location>
        <begin position="206"/>
        <end position="381"/>
    </location>
</feature>